<feature type="compositionally biased region" description="Polar residues" evidence="1">
    <location>
        <begin position="811"/>
        <end position="824"/>
    </location>
</feature>
<dbReference type="GeneID" id="101854718"/>
<name>A0ABM0JQ35_APLCA</name>
<gene>
    <name evidence="3 4" type="primary">LOC101854718</name>
</gene>
<dbReference type="Proteomes" id="UP000694888">
    <property type="component" value="Unplaced"/>
</dbReference>
<dbReference type="PANTHER" id="PTHR10773:SF19">
    <property type="match status" value="1"/>
</dbReference>
<dbReference type="RefSeq" id="XP_005098911.1">
    <property type="nucleotide sequence ID" value="XM_005098854.3"/>
</dbReference>
<feature type="region of interest" description="Disordered" evidence="1">
    <location>
        <begin position="153"/>
        <end position="185"/>
    </location>
</feature>
<accession>A0ABM0JQ35</accession>
<feature type="compositionally biased region" description="Basic residues" evidence="1">
    <location>
        <begin position="174"/>
        <end position="185"/>
    </location>
</feature>
<protein>
    <submittedName>
        <fullName evidence="3 4">Uncharacterized protein LOC101854718</fullName>
    </submittedName>
</protein>
<feature type="region of interest" description="Disordered" evidence="1">
    <location>
        <begin position="750"/>
        <end position="835"/>
    </location>
</feature>
<dbReference type="PANTHER" id="PTHR10773">
    <property type="entry name" value="DNA-DIRECTED RNA POLYMERASES I, II, AND III SUBUNIT RPABC2"/>
    <property type="match status" value="1"/>
</dbReference>
<feature type="compositionally biased region" description="Polar residues" evidence="1">
    <location>
        <begin position="1094"/>
        <end position="1104"/>
    </location>
</feature>
<feature type="region of interest" description="Disordered" evidence="1">
    <location>
        <begin position="1084"/>
        <end position="1145"/>
    </location>
</feature>
<proteinExistence type="predicted"/>
<sequence length="1372" mass="155881">MAFNNAGPSMSGRYHRSMPFMQQMDFSGMAVSAYPDLSSLMDIAGSSQQCSTSGFQSQVRGMPASGSLVDCNRTRPLDFNLNNRSLQPEFPPMSSIPSFPGSGHVQRGGGPFAQQFHSSYSNHTRFPETSYHYPAPKNTPGWCTNSLSKSHCSDQDSPPLPTEKTTKAQLGKKSNSRSKKDKKPKFKRVRYIKPGCSVVCRRRCKEKISQSLREDIFNEYWNLESDSKKKEFIANNAIKMPMMKCKEGSRRSFSVDWAFSLKGESYSVCKLFFLHTLDIPENTAYAAIKESAFFTNDTPIIDTKETKNPLKLKPTWFETDLDDYSSPQKKGNSKKIREASFSKKEKYMEMRAGCTSCRRNCQSKFTREERLAIFNEYRSLSNIRKQRDYIAKYIIRTERKRIRPGLTTRRGCSIEWSLPLKEENILVCKTFFLHTVGISERSAYNIGLQNEIKPVVRTVKNPRKTCKTVITSKKAKTASSIMAKGKLKSALRLSRKKVEKIESNCSETEIETDVGEEDYYSDAWKENKKKKGKTVRKRKKRSSDKTVRFKKAKLKNVQSSDSEDNSYIVRQKRNLRSKIRLAPSLFNLPIKKRENHIHPAVPVLKIKKERIIPVELSAKKKKRNPYKRKETPTQISYPLCPDDCPKKCRKNLSEDICKEIFNSFWSLKNMEEQRQFISTCVRKEARATCSCLIASKLREKRRGYKIHWNLDFRGLEIPVCKTFFMHVLQISDSVVYRAIRNDKQFEARGPPLPCKHFTGQFQTQGSHSDASKDVTRSGNLAEELNVQKQTENKPAESSEVNDTEILIRAFSPNSTQVNKSTPGVQTAGEENCSEYQHSQEVTFESCAQQTAQAISTETRQKNHQAESSVGNTLCQIEANYESLIPSLHEEEASSVDQVIPSISLPMPSQSAFPQFCHSLQVTDTMQQPPQGSLHVGNPTELWPSKPLDSSSHPLPSHHNMSVFPALTDYRMDAAVGNCVPGTSREFSHFFPMDSRHQIRMGSQNHFSNPTSAFSYHPAATDIPTTSMNQAMPISFGSEMMGFFHSQRFHALNVPMPRECTSSMKPQNAPFSFIEGSSRMNSSSSESLVLQSLSNTNNGIPSSVPVNGAKSKKRKKKSVSIPKSKVPKVRNSKSTKRREKKPFTKSVKPGCADACKRKCGAKIPWDARETLFKDFWNLENDTKRREFILPIVKKVPKKSCSGVNSRRCCTIEWGVPYAGERQLVCKRFFLDTFDIGEKFVKTIFDKMEKLGGSMQDMRGRHCKRSYVFMQEQDAVESHVRSVATLKAIQCIQCKKDFTRWCTEPGLSMAHFYKTYAEKRKLEGGKPACRASFTDICTKKFNIKMSMLKEDMCDQCTSLLPPVPEEASSTISLQ</sequence>
<feature type="compositionally biased region" description="Polar residues" evidence="1">
    <location>
        <begin position="759"/>
        <end position="768"/>
    </location>
</feature>
<feature type="compositionally biased region" description="Low complexity" evidence="1">
    <location>
        <begin position="1084"/>
        <end position="1093"/>
    </location>
</feature>
<reference evidence="3 4" key="1">
    <citation type="submission" date="2025-05" db="UniProtKB">
        <authorList>
            <consortium name="RefSeq"/>
        </authorList>
    </citation>
    <scope>IDENTIFICATION</scope>
</reference>
<keyword evidence="2" id="KW-1185">Reference proteome</keyword>
<feature type="compositionally biased region" description="Basic residues" evidence="1">
    <location>
        <begin position="1124"/>
        <end position="1139"/>
    </location>
</feature>
<evidence type="ECO:0000256" key="1">
    <source>
        <dbReference type="SAM" id="MobiDB-lite"/>
    </source>
</evidence>
<organism evidence="2 4">
    <name type="scientific">Aplysia californica</name>
    <name type="common">California sea hare</name>
    <dbReference type="NCBI Taxonomy" id="6500"/>
    <lineage>
        <taxon>Eukaryota</taxon>
        <taxon>Metazoa</taxon>
        <taxon>Spiralia</taxon>
        <taxon>Lophotrochozoa</taxon>
        <taxon>Mollusca</taxon>
        <taxon>Gastropoda</taxon>
        <taxon>Heterobranchia</taxon>
        <taxon>Euthyneura</taxon>
        <taxon>Tectipleura</taxon>
        <taxon>Aplysiida</taxon>
        <taxon>Aplysioidea</taxon>
        <taxon>Aplysiidae</taxon>
        <taxon>Aplysia</taxon>
    </lineage>
</organism>
<evidence type="ECO:0000313" key="3">
    <source>
        <dbReference type="RefSeq" id="XP_005098911.1"/>
    </source>
</evidence>
<evidence type="ECO:0000313" key="4">
    <source>
        <dbReference type="RefSeq" id="XP_005098912.1"/>
    </source>
</evidence>
<evidence type="ECO:0000313" key="2">
    <source>
        <dbReference type="Proteomes" id="UP000694888"/>
    </source>
</evidence>
<dbReference type="RefSeq" id="XP_005098912.1">
    <property type="nucleotide sequence ID" value="XM_005098855.3"/>
</dbReference>